<dbReference type="EMBL" id="JAOTPV010000044">
    <property type="protein sequence ID" value="KAJ4467501.1"/>
    <property type="molecule type" value="Genomic_DNA"/>
</dbReference>
<dbReference type="Proteomes" id="UP001150266">
    <property type="component" value="Unassembled WGS sequence"/>
</dbReference>
<sequence length="150" mass="16018">MVNPFASNVTAFVLAWVSSHHTLGQPDHSKFKYQVLYTENGDPITVQMPQRDHTAIPTTKMEIHPSPTTFTLADRMCQQLANIPGPSQGRIPVTTMEILENIKEAEIDEGVGSEESGNPGDPGGLDPDSPGGPGAPCGSCIPSHSRSLVE</sequence>
<comment type="caution">
    <text evidence="3">The sequence shown here is derived from an EMBL/GenBank/DDBJ whole genome shotgun (WGS) entry which is preliminary data.</text>
</comment>
<dbReference type="AlphaFoldDB" id="A0A9W8ZUU6"/>
<feature type="chain" id="PRO_5040804786" evidence="2">
    <location>
        <begin position="25"/>
        <end position="150"/>
    </location>
</feature>
<gene>
    <name evidence="3" type="ORF">J3R30DRAFT_3716950</name>
</gene>
<evidence type="ECO:0000256" key="1">
    <source>
        <dbReference type="SAM" id="MobiDB-lite"/>
    </source>
</evidence>
<evidence type="ECO:0000313" key="3">
    <source>
        <dbReference type="EMBL" id="KAJ4467501.1"/>
    </source>
</evidence>
<name>A0A9W8ZUU6_9AGAR</name>
<evidence type="ECO:0000256" key="2">
    <source>
        <dbReference type="SAM" id="SignalP"/>
    </source>
</evidence>
<keyword evidence="4" id="KW-1185">Reference proteome</keyword>
<keyword evidence="2" id="KW-0732">Signal</keyword>
<protein>
    <submittedName>
        <fullName evidence="3">Uncharacterized protein</fullName>
    </submittedName>
</protein>
<feature type="signal peptide" evidence="2">
    <location>
        <begin position="1"/>
        <end position="24"/>
    </location>
</feature>
<feature type="region of interest" description="Disordered" evidence="1">
    <location>
        <begin position="103"/>
        <end position="150"/>
    </location>
</feature>
<feature type="compositionally biased region" description="Low complexity" evidence="1">
    <location>
        <begin position="116"/>
        <end position="129"/>
    </location>
</feature>
<proteinExistence type="predicted"/>
<evidence type="ECO:0000313" key="4">
    <source>
        <dbReference type="Proteomes" id="UP001150266"/>
    </source>
</evidence>
<reference evidence="3" key="1">
    <citation type="submission" date="2022-08" db="EMBL/GenBank/DDBJ databases">
        <title>A Global Phylogenomic Analysis of the Shiitake Genus Lentinula.</title>
        <authorList>
            <consortium name="DOE Joint Genome Institute"/>
            <person name="Sierra-Patev S."/>
            <person name="Min B."/>
            <person name="Naranjo-Ortiz M."/>
            <person name="Looney B."/>
            <person name="Konkel Z."/>
            <person name="Slot J.C."/>
            <person name="Sakamoto Y."/>
            <person name="Steenwyk J.L."/>
            <person name="Rokas A."/>
            <person name="Carro J."/>
            <person name="Camarero S."/>
            <person name="Ferreira P."/>
            <person name="Molpeceres G."/>
            <person name="Ruiz-Duenas F.J."/>
            <person name="Serrano A."/>
            <person name="Henrissat B."/>
            <person name="Drula E."/>
            <person name="Hughes K.W."/>
            <person name="Mata J.L."/>
            <person name="Ishikawa N.K."/>
            <person name="Vargas-Isla R."/>
            <person name="Ushijima S."/>
            <person name="Smith C.A."/>
            <person name="Ahrendt S."/>
            <person name="Andreopoulos W."/>
            <person name="He G."/>
            <person name="Labutti K."/>
            <person name="Lipzen A."/>
            <person name="Ng V."/>
            <person name="Riley R."/>
            <person name="Sandor L."/>
            <person name="Barry K."/>
            <person name="Martinez A.T."/>
            <person name="Xiao Y."/>
            <person name="Gibbons J.G."/>
            <person name="Terashima K."/>
            <person name="Grigoriev I.V."/>
            <person name="Hibbett D.S."/>
        </authorList>
    </citation>
    <scope>NUCLEOTIDE SEQUENCE</scope>
    <source>
        <strain evidence="3">JLM2183</strain>
    </source>
</reference>
<organism evidence="3 4">
    <name type="scientific">Lentinula aciculospora</name>
    <dbReference type="NCBI Taxonomy" id="153920"/>
    <lineage>
        <taxon>Eukaryota</taxon>
        <taxon>Fungi</taxon>
        <taxon>Dikarya</taxon>
        <taxon>Basidiomycota</taxon>
        <taxon>Agaricomycotina</taxon>
        <taxon>Agaricomycetes</taxon>
        <taxon>Agaricomycetidae</taxon>
        <taxon>Agaricales</taxon>
        <taxon>Marasmiineae</taxon>
        <taxon>Omphalotaceae</taxon>
        <taxon>Lentinula</taxon>
    </lineage>
</organism>
<accession>A0A9W8ZUU6</accession>